<keyword evidence="2" id="KW-1185">Reference proteome</keyword>
<proteinExistence type="predicted"/>
<dbReference type="EMBL" id="JASPKY010000258">
    <property type="protein sequence ID" value="KAK9712742.1"/>
    <property type="molecule type" value="Genomic_DNA"/>
</dbReference>
<organism evidence="1 2">
    <name type="scientific">Popillia japonica</name>
    <name type="common">Japanese beetle</name>
    <dbReference type="NCBI Taxonomy" id="7064"/>
    <lineage>
        <taxon>Eukaryota</taxon>
        <taxon>Metazoa</taxon>
        <taxon>Ecdysozoa</taxon>
        <taxon>Arthropoda</taxon>
        <taxon>Hexapoda</taxon>
        <taxon>Insecta</taxon>
        <taxon>Pterygota</taxon>
        <taxon>Neoptera</taxon>
        <taxon>Endopterygota</taxon>
        <taxon>Coleoptera</taxon>
        <taxon>Polyphaga</taxon>
        <taxon>Scarabaeiformia</taxon>
        <taxon>Scarabaeidae</taxon>
        <taxon>Rutelinae</taxon>
        <taxon>Popillia</taxon>
    </lineage>
</organism>
<name>A0AAW1K2R8_POPJA</name>
<evidence type="ECO:0000313" key="1">
    <source>
        <dbReference type="EMBL" id="KAK9712742.1"/>
    </source>
</evidence>
<comment type="caution">
    <text evidence="1">The sequence shown here is derived from an EMBL/GenBank/DDBJ whole genome shotgun (WGS) entry which is preliminary data.</text>
</comment>
<protein>
    <submittedName>
        <fullName evidence="1">Uncharacterized protein</fullName>
    </submittedName>
</protein>
<gene>
    <name evidence="1" type="ORF">QE152_g24730</name>
</gene>
<evidence type="ECO:0000313" key="2">
    <source>
        <dbReference type="Proteomes" id="UP001458880"/>
    </source>
</evidence>
<dbReference type="AlphaFoldDB" id="A0AAW1K2R8"/>
<reference evidence="1 2" key="1">
    <citation type="journal article" date="2024" name="BMC Genomics">
        <title>De novo assembly and annotation of Popillia japonica's genome with initial clues to its potential as an invasive pest.</title>
        <authorList>
            <person name="Cucini C."/>
            <person name="Boschi S."/>
            <person name="Funari R."/>
            <person name="Cardaioli E."/>
            <person name="Iannotti N."/>
            <person name="Marturano G."/>
            <person name="Paoli F."/>
            <person name="Bruttini M."/>
            <person name="Carapelli A."/>
            <person name="Frati F."/>
            <person name="Nardi F."/>
        </authorList>
    </citation>
    <scope>NUCLEOTIDE SEQUENCE [LARGE SCALE GENOMIC DNA]</scope>
    <source>
        <strain evidence="1">DMR45628</strain>
    </source>
</reference>
<dbReference type="Proteomes" id="UP001458880">
    <property type="component" value="Unassembled WGS sequence"/>
</dbReference>
<accession>A0AAW1K2R8</accession>
<sequence length="88" mass="10134">MADMIVKDFIPKTLGMKWSDCITMEGGIELMKEAAVYPIQYLQVFSGKYEDSQYDAPRRFKSELLIEMDGILGTSKCLCWQLRIHHGI</sequence>